<dbReference type="InterPro" id="IPR035965">
    <property type="entry name" value="PAS-like_dom_sf"/>
</dbReference>
<protein>
    <recommendedName>
        <fullName evidence="1">diguanylate cyclase</fullName>
        <ecNumber evidence="1">2.7.7.65</ecNumber>
    </recommendedName>
</protein>
<dbReference type="Gene3D" id="3.30.450.20">
    <property type="entry name" value="PAS domain"/>
    <property type="match status" value="1"/>
</dbReference>
<accession>A0A3F3LCW8</accession>
<name>A0A3F3LCW8_9GAMM</name>
<sequence>MQTLDSSIFDLAPIPMWLEDYSDIKIQFDAWRAQGVEDLHAFLSEDLDRVRQCAHKIKIISVNQQTLDLFEANSQEHLCSNLDRIFQEDMFKSHIYELIDLWNGKTHFSSVAVNYTLSGKRLDIQLRGSILPGYEQSFERLLITTEDVTSYQNARRLEEKNRRLAEARFVYSPASLWVEDFSRVKVRIDQLKQIGIDDFRTFLDVHPEFVNQCIEDILILDVNQATLDLFQAPDKQILLKNIHKVFSNEMLGTFREQLIELWKGNIHHQREAVNYALDGSIRNVLLQFTVFPGYEKDWGLVQVALTDITARKKAENYLEYLGKHDVLTKLYNRSFFTEELNRLERSILRPVSCIFLDMNGLKEVNDQLGHDVGDGLLRRVGSVLTQAIQNTTYTASRIGGDEFVILMPGTDETAVLVMLQTIQELFNIDNQYYSSQPISMSFGSATTLENESIEAMLKRADQQMYQRKKHFYQDKEAS</sequence>
<evidence type="ECO:0000313" key="4">
    <source>
        <dbReference type="EMBL" id="QQT86211.1"/>
    </source>
</evidence>
<keyword evidence="5" id="KW-0808">Transferase</keyword>
<evidence type="ECO:0000313" key="6">
    <source>
        <dbReference type="Proteomes" id="UP000595320"/>
    </source>
</evidence>
<evidence type="ECO:0000256" key="2">
    <source>
        <dbReference type="ARBA" id="ARBA00034247"/>
    </source>
</evidence>
<dbReference type="PANTHER" id="PTHR45138:SF9">
    <property type="entry name" value="DIGUANYLATE CYCLASE DGCM-RELATED"/>
    <property type="match status" value="1"/>
</dbReference>
<dbReference type="CDD" id="cd01949">
    <property type="entry name" value="GGDEF"/>
    <property type="match status" value="1"/>
</dbReference>
<dbReference type="PROSITE" id="PS50887">
    <property type="entry name" value="GGDEF"/>
    <property type="match status" value="1"/>
</dbReference>
<evidence type="ECO:0000256" key="1">
    <source>
        <dbReference type="ARBA" id="ARBA00012528"/>
    </source>
</evidence>
<dbReference type="RefSeq" id="WP_004986989.1">
    <property type="nucleotide sequence ID" value="NZ_BCMC01000015.1"/>
</dbReference>
<keyword evidence="5" id="KW-0548">Nucleotidyltransferase</keyword>
<dbReference type="Gene3D" id="3.30.70.270">
    <property type="match status" value="1"/>
</dbReference>
<dbReference type="CDD" id="cd00130">
    <property type="entry name" value="PAS"/>
    <property type="match status" value="1"/>
</dbReference>
<dbReference type="GO" id="GO:0052621">
    <property type="term" value="F:diguanylate cyclase activity"/>
    <property type="evidence" value="ECO:0007669"/>
    <property type="project" value="UniProtKB-EC"/>
</dbReference>
<feature type="domain" description="GGDEF" evidence="3">
    <location>
        <begin position="349"/>
        <end position="478"/>
    </location>
</feature>
<proteinExistence type="predicted"/>
<gene>
    <name evidence="4" type="ORF">I6I53_15300</name>
    <name evidence="5" type="ORF">LSO60_10905</name>
</gene>
<dbReference type="GeneID" id="66211976"/>
<evidence type="ECO:0000259" key="3">
    <source>
        <dbReference type="PROSITE" id="PS50887"/>
    </source>
</evidence>
<organism evidence="5 7">
    <name type="scientific">Acinetobacter ursingii</name>
    <dbReference type="NCBI Taxonomy" id="108980"/>
    <lineage>
        <taxon>Bacteria</taxon>
        <taxon>Pseudomonadati</taxon>
        <taxon>Pseudomonadota</taxon>
        <taxon>Gammaproteobacteria</taxon>
        <taxon>Moraxellales</taxon>
        <taxon>Moraxellaceae</taxon>
        <taxon>Acinetobacter</taxon>
    </lineage>
</organism>
<evidence type="ECO:0000313" key="7">
    <source>
        <dbReference type="Proteomes" id="UP001164064"/>
    </source>
</evidence>
<comment type="catalytic activity">
    <reaction evidence="2">
        <text>2 GTP = 3',3'-c-di-GMP + 2 diphosphate</text>
        <dbReference type="Rhea" id="RHEA:24898"/>
        <dbReference type="ChEBI" id="CHEBI:33019"/>
        <dbReference type="ChEBI" id="CHEBI:37565"/>
        <dbReference type="ChEBI" id="CHEBI:58805"/>
        <dbReference type="EC" id="2.7.7.65"/>
    </reaction>
</comment>
<reference evidence="4 6" key="1">
    <citation type="submission" date="2021-01" db="EMBL/GenBank/DDBJ databases">
        <title>FDA dAtabase for Regulatory Grade micrObial Sequences (FDA-ARGOS): Supporting development and validation of Infectious Disease Dx tests.</title>
        <authorList>
            <person name="Sproer C."/>
            <person name="Gronow S."/>
            <person name="Severitt S."/>
            <person name="Schroder I."/>
            <person name="Tallon L."/>
            <person name="Sadzewicz L."/>
            <person name="Zhao X."/>
            <person name="Boylan J."/>
            <person name="Ott S."/>
            <person name="Bowen H."/>
            <person name="Vavikolanu K."/>
            <person name="Mehta A."/>
            <person name="Aluvathingal J."/>
            <person name="Nadendla S."/>
            <person name="Lowell S."/>
            <person name="Myers T."/>
            <person name="Yan Y."/>
            <person name="Sichtig H."/>
        </authorList>
    </citation>
    <scope>NUCLEOTIDE SEQUENCE [LARGE SCALE GENOMIC DNA]</scope>
    <source>
        <strain evidence="4 6">FDAARGOS_1096</strain>
    </source>
</reference>
<dbReference type="Pfam" id="PF13426">
    <property type="entry name" value="PAS_9"/>
    <property type="match status" value="1"/>
</dbReference>
<dbReference type="Proteomes" id="UP000595320">
    <property type="component" value="Chromosome"/>
</dbReference>
<evidence type="ECO:0000313" key="5">
    <source>
        <dbReference type="EMBL" id="UYF70789.1"/>
    </source>
</evidence>
<dbReference type="InterPro" id="IPR050469">
    <property type="entry name" value="Diguanylate_Cyclase"/>
</dbReference>
<dbReference type="SUPFAM" id="SSF55785">
    <property type="entry name" value="PYP-like sensor domain (PAS domain)"/>
    <property type="match status" value="2"/>
</dbReference>
<dbReference type="EMBL" id="CP089051">
    <property type="protein sequence ID" value="UYF70789.1"/>
    <property type="molecule type" value="Genomic_DNA"/>
</dbReference>
<dbReference type="SMART" id="SM00267">
    <property type="entry name" value="GGDEF"/>
    <property type="match status" value="1"/>
</dbReference>
<reference evidence="5" key="2">
    <citation type="journal article" date="2022" name="J Glob Antimicrob Resist">
        <title>Comparative analysis of IMP-4- and OXA-58-containing plasmids of three carbapenemase-producing Acinetobacter ursingii strains in the Netherlands.</title>
        <authorList>
            <person name="Hendrickx A.P.A."/>
            <person name="Schade R.P."/>
            <person name="Landman F."/>
            <person name="Bosch T."/>
            <person name="Schouls L.M."/>
            <person name="van Dijk K."/>
        </authorList>
    </citation>
    <scope>NUCLEOTIDE SEQUENCE</scope>
    <source>
        <strain evidence="5">RIVM_C010559</strain>
    </source>
</reference>
<dbReference type="AlphaFoldDB" id="A0A3F3LCW8"/>
<dbReference type="EMBL" id="CP068176">
    <property type="protein sequence ID" value="QQT86211.1"/>
    <property type="molecule type" value="Genomic_DNA"/>
</dbReference>
<dbReference type="Pfam" id="PF00990">
    <property type="entry name" value="GGDEF"/>
    <property type="match status" value="1"/>
</dbReference>
<dbReference type="InterPro" id="IPR000014">
    <property type="entry name" value="PAS"/>
</dbReference>
<dbReference type="InterPro" id="IPR043128">
    <property type="entry name" value="Rev_trsase/Diguanyl_cyclase"/>
</dbReference>
<dbReference type="EC" id="2.7.7.65" evidence="1"/>
<dbReference type="InterPro" id="IPR029787">
    <property type="entry name" value="Nucleotide_cyclase"/>
</dbReference>
<dbReference type="PANTHER" id="PTHR45138">
    <property type="entry name" value="REGULATORY COMPONENTS OF SENSORY TRANSDUCTION SYSTEM"/>
    <property type="match status" value="1"/>
</dbReference>
<dbReference type="NCBIfam" id="TIGR00254">
    <property type="entry name" value="GGDEF"/>
    <property type="match status" value="1"/>
</dbReference>
<dbReference type="InterPro" id="IPR000160">
    <property type="entry name" value="GGDEF_dom"/>
</dbReference>
<dbReference type="Proteomes" id="UP001164064">
    <property type="component" value="Chromosome"/>
</dbReference>
<dbReference type="SUPFAM" id="SSF55073">
    <property type="entry name" value="Nucleotide cyclase"/>
    <property type="match status" value="1"/>
</dbReference>